<name>A0A0K2TJ35_LEPSM</name>
<sequence length="64" mass="7512">MFAGPLFIDDIRSLLPKTRVVYTLILLKIIYFHILDSTIRTSEYMGGVNVLEDFFIPLYDRQQT</sequence>
<proteinExistence type="predicted"/>
<dbReference type="EMBL" id="HACA01008165">
    <property type="protein sequence ID" value="CDW25526.1"/>
    <property type="molecule type" value="Transcribed_RNA"/>
</dbReference>
<dbReference type="AlphaFoldDB" id="A0A0K2TJ35"/>
<organism evidence="1">
    <name type="scientific">Lepeophtheirus salmonis</name>
    <name type="common">Salmon louse</name>
    <name type="synonym">Caligus salmonis</name>
    <dbReference type="NCBI Taxonomy" id="72036"/>
    <lineage>
        <taxon>Eukaryota</taxon>
        <taxon>Metazoa</taxon>
        <taxon>Ecdysozoa</taxon>
        <taxon>Arthropoda</taxon>
        <taxon>Crustacea</taxon>
        <taxon>Multicrustacea</taxon>
        <taxon>Hexanauplia</taxon>
        <taxon>Copepoda</taxon>
        <taxon>Siphonostomatoida</taxon>
        <taxon>Caligidae</taxon>
        <taxon>Lepeophtheirus</taxon>
    </lineage>
</organism>
<reference evidence="1" key="1">
    <citation type="submission" date="2014-05" db="EMBL/GenBank/DDBJ databases">
        <authorList>
            <person name="Chronopoulou M."/>
        </authorList>
    </citation>
    <scope>NUCLEOTIDE SEQUENCE</scope>
    <source>
        <tissue evidence="1">Whole organism</tissue>
    </source>
</reference>
<accession>A0A0K2TJ35</accession>
<protein>
    <submittedName>
        <fullName evidence="1">Uncharacterized protein</fullName>
    </submittedName>
</protein>
<evidence type="ECO:0000313" key="1">
    <source>
        <dbReference type="EMBL" id="CDW25526.1"/>
    </source>
</evidence>